<dbReference type="Proteomes" id="UP000295518">
    <property type="component" value="Unassembled WGS sequence"/>
</dbReference>
<evidence type="ECO:0000259" key="6">
    <source>
        <dbReference type="Pfam" id="PF05175"/>
    </source>
</evidence>
<accession>A0A4R6ID14</accession>
<keyword evidence="4" id="KW-0949">S-adenosyl-L-methionine</keyword>
<dbReference type="PANTHER" id="PTHR18895:SF74">
    <property type="entry name" value="MTRF1L RELEASE FACTOR GLUTAMINE METHYLTRANSFERASE"/>
    <property type="match status" value="1"/>
</dbReference>
<dbReference type="InterPro" id="IPR029063">
    <property type="entry name" value="SAM-dependent_MTases_sf"/>
</dbReference>
<evidence type="ECO:0000256" key="2">
    <source>
        <dbReference type="ARBA" id="ARBA00022603"/>
    </source>
</evidence>
<gene>
    <name evidence="7" type="ORF">EI74_0688</name>
</gene>
<dbReference type="Gene3D" id="3.40.50.150">
    <property type="entry name" value="Vaccinia Virus protein VP39"/>
    <property type="match status" value="1"/>
</dbReference>
<protein>
    <recommendedName>
        <fullName evidence="1">peptide chain release factor N(5)-glutamine methyltransferase</fullName>
        <ecNumber evidence="1">2.1.1.297</ecNumber>
    </recommendedName>
</protein>
<reference evidence="7 8" key="1">
    <citation type="submission" date="2019-03" db="EMBL/GenBank/DDBJ databases">
        <title>Genomic Encyclopedia of Archaeal and Bacterial Type Strains, Phase II (KMG-II): from individual species to whole genera.</title>
        <authorList>
            <person name="Goeker M."/>
        </authorList>
    </citation>
    <scope>NUCLEOTIDE SEQUENCE [LARGE SCALE GENOMIC DNA]</scope>
    <source>
        <strain evidence="7 8">ATCC 700618</strain>
    </source>
</reference>
<dbReference type="InterPro" id="IPR050320">
    <property type="entry name" value="N5-glutamine_MTase"/>
</dbReference>
<dbReference type="GO" id="GO:0032259">
    <property type="term" value="P:methylation"/>
    <property type="evidence" value="ECO:0007669"/>
    <property type="project" value="UniProtKB-KW"/>
</dbReference>
<dbReference type="InterPro" id="IPR002052">
    <property type="entry name" value="DNA_methylase_N6_adenine_CS"/>
</dbReference>
<dbReference type="CDD" id="cd02440">
    <property type="entry name" value="AdoMet_MTases"/>
    <property type="match status" value="1"/>
</dbReference>
<evidence type="ECO:0000256" key="3">
    <source>
        <dbReference type="ARBA" id="ARBA00022679"/>
    </source>
</evidence>
<evidence type="ECO:0000256" key="4">
    <source>
        <dbReference type="ARBA" id="ARBA00022691"/>
    </source>
</evidence>
<dbReference type="InterPro" id="IPR007848">
    <property type="entry name" value="Small_mtfrase_dom"/>
</dbReference>
<dbReference type="Pfam" id="PF05175">
    <property type="entry name" value="MTS"/>
    <property type="match status" value="1"/>
</dbReference>
<dbReference type="SUPFAM" id="SSF53335">
    <property type="entry name" value="S-adenosyl-L-methionine-dependent methyltransferases"/>
    <property type="match status" value="1"/>
</dbReference>
<dbReference type="GO" id="GO:0003676">
    <property type="term" value="F:nucleic acid binding"/>
    <property type="evidence" value="ECO:0007669"/>
    <property type="project" value="InterPro"/>
</dbReference>
<dbReference type="RefSeq" id="WP_243720101.1">
    <property type="nucleotide sequence ID" value="NZ_NNCE01000006.1"/>
</dbReference>
<evidence type="ECO:0000313" key="7">
    <source>
        <dbReference type="EMBL" id="TDO19418.1"/>
    </source>
</evidence>
<proteinExistence type="predicted"/>
<dbReference type="EC" id="2.1.1.297" evidence="1"/>
<dbReference type="InterPro" id="IPR004556">
    <property type="entry name" value="HemK-like"/>
</dbReference>
<dbReference type="GO" id="GO:0102559">
    <property type="term" value="F:peptide chain release factor N(5)-glutamine methyltransferase activity"/>
    <property type="evidence" value="ECO:0007669"/>
    <property type="project" value="UniProtKB-EC"/>
</dbReference>
<dbReference type="PANTHER" id="PTHR18895">
    <property type="entry name" value="HEMK METHYLTRANSFERASE"/>
    <property type="match status" value="1"/>
</dbReference>
<dbReference type="PROSITE" id="PS00092">
    <property type="entry name" value="N6_MTASE"/>
    <property type="match status" value="1"/>
</dbReference>
<comment type="catalytic activity">
    <reaction evidence="5">
        <text>L-glutaminyl-[peptide chain release factor] + S-adenosyl-L-methionine = N(5)-methyl-L-glutaminyl-[peptide chain release factor] + S-adenosyl-L-homocysteine + H(+)</text>
        <dbReference type="Rhea" id="RHEA:42896"/>
        <dbReference type="Rhea" id="RHEA-COMP:10271"/>
        <dbReference type="Rhea" id="RHEA-COMP:10272"/>
        <dbReference type="ChEBI" id="CHEBI:15378"/>
        <dbReference type="ChEBI" id="CHEBI:30011"/>
        <dbReference type="ChEBI" id="CHEBI:57856"/>
        <dbReference type="ChEBI" id="CHEBI:59789"/>
        <dbReference type="ChEBI" id="CHEBI:61891"/>
        <dbReference type="EC" id="2.1.1.297"/>
    </reaction>
</comment>
<dbReference type="AlphaFoldDB" id="A0A4R6ID14"/>
<dbReference type="EMBL" id="SNWN01000014">
    <property type="protein sequence ID" value="TDO19418.1"/>
    <property type="molecule type" value="Genomic_DNA"/>
</dbReference>
<evidence type="ECO:0000256" key="5">
    <source>
        <dbReference type="ARBA" id="ARBA00048391"/>
    </source>
</evidence>
<evidence type="ECO:0000256" key="1">
    <source>
        <dbReference type="ARBA" id="ARBA00012771"/>
    </source>
</evidence>
<evidence type="ECO:0000313" key="8">
    <source>
        <dbReference type="Proteomes" id="UP000295518"/>
    </source>
</evidence>
<keyword evidence="2 7" id="KW-0489">Methyltransferase</keyword>
<organism evidence="7 8">
    <name type="scientific">Mycoplasma testudineum</name>
    <dbReference type="NCBI Taxonomy" id="244584"/>
    <lineage>
        <taxon>Bacteria</taxon>
        <taxon>Bacillati</taxon>
        <taxon>Mycoplasmatota</taxon>
        <taxon>Mollicutes</taxon>
        <taxon>Mycoplasmataceae</taxon>
        <taxon>Mycoplasma</taxon>
    </lineage>
</organism>
<keyword evidence="3 7" id="KW-0808">Transferase</keyword>
<keyword evidence="8" id="KW-1185">Reference proteome</keyword>
<dbReference type="NCBIfam" id="TIGR00536">
    <property type="entry name" value="hemK_fam"/>
    <property type="match status" value="1"/>
</dbReference>
<feature type="domain" description="Methyltransferase small" evidence="6">
    <location>
        <begin position="69"/>
        <end position="149"/>
    </location>
</feature>
<sequence length="234" mass="27064">MKNKLILEKQKYGLAPTLTNKEIELLDMNFPIQKIIGYIEMQNVTIDVSKKVLIPRYETEELIIKVKEHIKDNMDILDIGTGSGFIAISLAKANKSLKIDAIDIDPQAIEQCKINSIKNEIVNVNCFESNLFSNINKKYDIIVSNPPYLKLDDIVYPNLILHEPIHALIDQNGYFKIYQEIITKSKLYLKKNGFLFFEINPNDSKKFIKNNFKIIKDINNKDRIAFIQKEDLTV</sequence>
<name>A0A4R6ID14_9MOLU</name>
<comment type="caution">
    <text evidence="7">The sequence shown here is derived from an EMBL/GenBank/DDBJ whole genome shotgun (WGS) entry which is preliminary data.</text>
</comment>